<protein>
    <submittedName>
        <fullName evidence="9">Copper homeostasis periplasmic binding protein CopC</fullName>
    </submittedName>
</protein>
<dbReference type="KEGG" id="rgr:FZ934_16110"/>
<feature type="signal peptide" evidence="7">
    <location>
        <begin position="1"/>
        <end position="24"/>
    </location>
</feature>
<evidence type="ECO:0000256" key="5">
    <source>
        <dbReference type="ARBA" id="ARBA00022764"/>
    </source>
</evidence>
<keyword evidence="3" id="KW-0479">Metal-binding</keyword>
<dbReference type="OrthoDB" id="9796814at2"/>
<dbReference type="EMBL" id="CP043498">
    <property type="protein sequence ID" value="QFY61787.1"/>
    <property type="molecule type" value="Genomic_DNA"/>
</dbReference>
<sequence>MPSFTLRFLCAATVVLGFSGQAFAHAHLKSSVPADNSSVAAPSELDLTFSEELNIKFSGAKVTALDGKEVKLGDIMLMDGRKILMVPFAGTLAPGVYEVDWHVLSTDGHKTNGTYTFTVTP</sequence>
<dbReference type="InterPro" id="IPR014756">
    <property type="entry name" value="Ig_E-set"/>
</dbReference>
<dbReference type="GO" id="GO:0046688">
    <property type="term" value="P:response to copper ion"/>
    <property type="evidence" value="ECO:0007669"/>
    <property type="project" value="InterPro"/>
</dbReference>
<dbReference type="AlphaFoldDB" id="A0A5Q0CCY7"/>
<name>A0A5Q0CCY7_9HYPH</name>
<evidence type="ECO:0000256" key="6">
    <source>
        <dbReference type="ARBA" id="ARBA00023008"/>
    </source>
</evidence>
<evidence type="ECO:0000256" key="1">
    <source>
        <dbReference type="ARBA" id="ARBA00004418"/>
    </source>
</evidence>
<evidence type="ECO:0000256" key="2">
    <source>
        <dbReference type="ARBA" id="ARBA00010509"/>
    </source>
</evidence>
<feature type="chain" id="PRO_5024829904" evidence="7">
    <location>
        <begin position="25"/>
        <end position="121"/>
    </location>
</feature>
<dbReference type="InterPro" id="IPR007348">
    <property type="entry name" value="CopC_dom"/>
</dbReference>
<feature type="domain" description="CopC" evidence="8">
    <location>
        <begin position="25"/>
        <end position="119"/>
    </location>
</feature>
<comment type="subcellular location">
    <subcellularLocation>
        <location evidence="1">Periplasm</location>
    </subcellularLocation>
</comment>
<keyword evidence="10" id="KW-1185">Reference proteome</keyword>
<keyword evidence="5" id="KW-0574">Periplasm</keyword>
<evidence type="ECO:0000259" key="8">
    <source>
        <dbReference type="Pfam" id="PF04234"/>
    </source>
</evidence>
<dbReference type="Pfam" id="PF04234">
    <property type="entry name" value="CopC"/>
    <property type="match status" value="1"/>
</dbReference>
<evidence type="ECO:0000313" key="9">
    <source>
        <dbReference type="EMBL" id="QFY61787.1"/>
    </source>
</evidence>
<dbReference type="SUPFAM" id="SSF81296">
    <property type="entry name" value="E set domains"/>
    <property type="match status" value="1"/>
</dbReference>
<evidence type="ECO:0000256" key="4">
    <source>
        <dbReference type="ARBA" id="ARBA00022729"/>
    </source>
</evidence>
<accession>A0A5Q0CCY7</accession>
<dbReference type="PANTHER" id="PTHR34820">
    <property type="entry name" value="INNER MEMBRANE PROTEIN YEBZ"/>
    <property type="match status" value="1"/>
</dbReference>
<gene>
    <name evidence="9" type="primary">copC</name>
    <name evidence="9" type="ORF">FZ934_16110</name>
</gene>
<proteinExistence type="inferred from homology"/>
<comment type="similarity">
    <text evidence="2">Belongs to the CopC family.</text>
</comment>
<dbReference type="NCBIfam" id="NF033814">
    <property type="entry name" value="copper_CopC"/>
    <property type="match status" value="1"/>
</dbReference>
<dbReference type="Proteomes" id="UP000326881">
    <property type="component" value="Chromosome"/>
</dbReference>
<dbReference type="InterPro" id="IPR032694">
    <property type="entry name" value="CopC/D"/>
</dbReference>
<dbReference type="GO" id="GO:0006825">
    <property type="term" value="P:copper ion transport"/>
    <property type="evidence" value="ECO:0007669"/>
    <property type="project" value="InterPro"/>
</dbReference>
<dbReference type="GO" id="GO:0042597">
    <property type="term" value="C:periplasmic space"/>
    <property type="evidence" value="ECO:0007669"/>
    <property type="project" value="UniProtKB-SubCell"/>
</dbReference>
<dbReference type="GO" id="GO:0005886">
    <property type="term" value="C:plasma membrane"/>
    <property type="evidence" value="ECO:0007669"/>
    <property type="project" value="TreeGrafter"/>
</dbReference>
<keyword evidence="6" id="KW-0186">Copper</keyword>
<dbReference type="Gene3D" id="2.60.40.1220">
    <property type="match status" value="1"/>
</dbReference>
<evidence type="ECO:0000256" key="3">
    <source>
        <dbReference type="ARBA" id="ARBA00022723"/>
    </source>
</evidence>
<evidence type="ECO:0000256" key="7">
    <source>
        <dbReference type="SAM" id="SignalP"/>
    </source>
</evidence>
<dbReference type="PANTHER" id="PTHR34820:SF4">
    <property type="entry name" value="INNER MEMBRANE PROTEIN YEBZ"/>
    <property type="match status" value="1"/>
</dbReference>
<evidence type="ECO:0000313" key="10">
    <source>
        <dbReference type="Proteomes" id="UP000326881"/>
    </source>
</evidence>
<dbReference type="GO" id="GO:0005507">
    <property type="term" value="F:copper ion binding"/>
    <property type="evidence" value="ECO:0007669"/>
    <property type="project" value="InterPro"/>
</dbReference>
<keyword evidence="4 7" id="KW-0732">Signal</keyword>
<dbReference type="InterPro" id="IPR047685">
    <property type="entry name" value="CopC-like"/>
</dbReference>
<dbReference type="InterPro" id="IPR014755">
    <property type="entry name" value="Cu-Rt/internalin_Ig-like"/>
</dbReference>
<organism evidence="9 10">
    <name type="scientific">Rhizobium grahamii</name>
    <dbReference type="NCBI Taxonomy" id="1120045"/>
    <lineage>
        <taxon>Bacteria</taxon>
        <taxon>Pseudomonadati</taxon>
        <taxon>Pseudomonadota</taxon>
        <taxon>Alphaproteobacteria</taxon>
        <taxon>Hyphomicrobiales</taxon>
        <taxon>Rhizobiaceae</taxon>
        <taxon>Rhizobium/Agrobacterium group</taxon>
        <taxon>Rhizobium</taxon>
    </lineage>
</organism>
<reference evidence="9 10" key="1">
    <citation type="submission" date="2019-08" db="EMBL/GenBank/DDBJ databases">
        <title>Prosopis cineraria nodule microbiome.</title>
        <authorList>
            <person name="Ali R."/>
            <person name="Chaluvadi S.R."/>
            <person name="Wang X."/>
        </authorList>
    </citation>
    <scope>NUCLEOTIDE SEQUENCE [LARGE SCALE GENOMIC DNA]</scope>
    <source>
        <strain evidence="9 10">BG7</strain>
    </source>
</reference>
<dbReference type="RefSeq" id="WP_153271868.1">
    <property type="nucleotide sequence ID" value="NZ_CP043498.1"/>
</dbReference>